<keyword evidence="5" id="KW-1185">Reference proteome</keyword>
<keyword evidence="3" id="KW-0539">Nucleus</keyword>
<accession>A0A163JTD8</accession>
<comment type="subcellular location">
    <subcellularLocation>
        <location evidence="1">Nucleus</location>
        <location evidence="1">Nucleolus</location>
    </subcellularLocation>
</comment>
<dbReference type="PANTHER" id="PTHR15314:SF1">
    <property type="entry name" value="RIBONUCLEASE P PROTEIN SUBUNIT P20"/>
    <property type="match status" value="1"/>
</dbReference>
<dbReference type="PANTHER" id="PTHR15314">
    <property type="entry name" value="RIBONUCLEASE P PROTEIN SUBUNIT P20"/>
    <property type="match status" value="1"/>
</dbReference>
<dbReference type="GO" id="GO:0003676">
    <property type="term" value="F:nucleic acid binding"/>
    <property type="evidence" value="ECO:0007669"/>
    <property type="project" value="InterPro"/>
</dbReference>
<protein>
    <submittedName>
        <fullName evidence="4">Uncharacterized protein</fullName>
    </submittedName>
</protein>
<name>A0A163JTD8_ABSGL</name>
<sequence length="152" mass="17093">MKESTTALKRTPIKGDIHKRVPQRPAAALTDIYVSQKSKIPVIVKRIRQLMMSERHESVSVHGMGAMVLRAITIAQRTQAALENQVTLSMTTHTVTLVDDIIPHDMDEDIQSQQRQCSAIRIDLGAKPGLAELQKKVTRTATHPSRNRKLRR</sequence>
<dbReference type="AlphaFoldDB" id="A0A163JTD8"/>
<dbReference type="InterPro" id="IPR014612">
    <property type="entry name" value="Pop7/Rpp20"/>
</dbReference>
<reference evidence="4" key="1">
    <citation type="submission" date="2016-04" db="EMBL/GenBank/DDBJ databases">
        <authorList>
            <person name="Evans L.H."/>
            <person name="Alamgir A."/>
            <person name="Owens N."/>
            <person name="Weber N.D."/>
            <person name="Virtaneva K."/>
            <person name="Barbian K."/>
            <person name="Babar A."/>
            <person name="Rosenke K."/>
        </authorList>
    </citation>
    <scope>NUCLEOTIDE SEQUENCE [LARGE SCALE GENOMIC DNA]</scope>
    <source>
        <strain evidence="4">CBS 101.48</strain>
    </source>
</reference>
<evidence type="ECO:0000256" key="1">
    <source>
        <dbReference type="ARBA" id="ARBA00004604"/>
    </source>
</evidence>
<gene>
    <name evidence="4" type="primary">ABSGL_08808.1 scaffold 10439</name>
</gene>
<dbReference type="GO" id="GO:0000172">
    <property type="term" value="C:ribonuclease MRP complex"/>
    <property type="evidence" value="ECO:0007669"/>
    <property type="project" value="InterPro"/>
</dbReference>
<dbReference type="GO" id="GO:0005655">
    <property type="term" value="C:nucleolar ribonuclease P complex"/>
    <property type="evidence" value="ECO:0007669"/>
    <property type="project" value="InterPro"/>
</dbReference>
<evidence type="ECO:0000256" key="3">
    <source>
        <dbReference type="ARBA" id="ARBA00023242"/>
    </source>
</evidence>
<dbReference type="Pfam" id="PF12328">
    <property type="entry name" value="Rpp20"/>
    <property type="match status" value="1"/>
</dbReference>
<evidence type="ECO:0000313" key="4">
    <source>
        <dbReference type="EMBL" id="SAM02991.1"/>
    </source>
</evidence>
<dbReference type="GO" id="GO:0001682">
    <property type="term" value="P:tRNA 5'-leader removal"/>
    <property type="evidence" value="ECO:0007669"/>
    <property type="project" value="InterPro"/>
</dbReference>
<dbReference type="SUPFAM" id="SSF82704">
    <property type="entry name" value="AlbA-like"/>
    <property type="match status" value="1"/>
</dbReference>
<dbReference type="InterPro" id="IPR036882">
    <property type="entry name" value="Alba-like_dom_sf"/>
</dbReference>
<dbReference type="EMBL" id="LT554026">
    <property type="protein sequence ID" value="SAM02991.1"/>
    <property type="molecule type" value="Genomic_DNA"/>
</dbReference>
<organism evidence="4">
    <name type="scientific">Absidia glauca</name>
    <name type="common">Pin mould</name>
    <dbReference type="NCBI Taxonomy" id="4829"/>
    <lineage>
        <taxon>Eukaryota</taxon>
        <taxon>Fungi</taxon>
        <taxon>Fungi incertae sedis</taxon>
        <taxon>Mucoromycota</taxon>
        <taxon>Mucoromycotina</taxon>
        <taxon>Mucoromycetes</taxon>
        <taxon>Mucorales</taxon>
        <taxon>Cunninghamellaceae</taxon>
        <taxon>Absidia</taxon>
    </lineage>
</organism>
<proteinExistence type="predicted"/>
<dbReference type="OMA" id="HCSAIHI"/>
<dbReference type="Proteomes" id="UP000078561">
    <property type="component" value="Unassembled WGS sequence"/>
</dbReference>
<keyword evidence="2" id="KW-0819">tRNA processing</keyword>
<dbReference type="OrthoDB" id="416729at2759"/>
<dbReference type="Gene3D" id="3.30.110.20">
    <property type="entry name" value="Alba-like domain"/>
    <property type="match status" value="1"/>
</dbReference>
<evidence type="ECO:0000256" key="2">
    <source>
        <dbReference type="ARBA" id="ARBA00022694"/>
    </source>
</evidence>
<dbReference type="STRING" id="4829.A0A163JTD8"/>
<dbReference type="InParanoid" id="A0A163JTD8"/>
<evidence type="ECO:0000313" key="5">
    <source>
        <dbReference type="Proteomes" id="UP000078561"/>
    </source>
</evidence>